<dbReference type="RefSeq" id="XP_025557243.1">
    <property type="nucleotide sequence ID" value="XM_025703630.1"/>
</dbReference>
<reference evidence="1" key="1">
    <citation type="submission" date="2016-12" db="EMBL/GenBank/DDBJ databases">
        <title>The genomes of Aspergillus section Nigri reveals drivers in fungal speciation.</title>
        <authorList>
            <consortium name="DOE Joint Genome Institute"/>
            <person name="Vesth T.C."/>
            <person name="Nybo J."/>
            <person name="Theobald S."/>
            <person name="Brandl J."/>
            <person name="Frisvad J.C."/>
            <person name="Nielsen K.F."/>
            <person name="Lyhne E.K."/>
            <person name="Kogle M.E."/>
            <person name="Kuo A."/>
            <person name="Riley R."/>
            <person name="Clum A."/>
            <person name="Nolan M."/>
            <person name="Lipzen A."/>
            <person name="Salamov A."/>
            <person name="Henrissat B."/>
            <person name="Wiebenga A."/>
            <person name="De Vries R.P."/>
            <person name="Grigoriev I.V."/>
            <person name="Mortensen U.H."/>
            <person name="Andersen M.R."/>
            <person name="Baker S.E."/>
        </authorList>
    </citation>
    <scope>NUCLEOTIDE SEQUENCE [LARGE SCALE GENOMIC DNA]</scope>
    <source>
        <strain evidence="1">CBS 113365</strain>
    </source>
</reference>
<dbReference type="EMBL" id="KZ821654">
    <property type="protein sequence ID" value="PYH63449.1"/>
    <property type="molecule type" value="Genomic_DNA"/>
</dbReference>
<gene>
    <name evidence="1" type="ORF">BO88DRAFT_353297</name>
</gene>
<organism evidence="1 2">
    <name type="scientific">Aspergillus vadensis (strain CBS 113365 / IMI 142717 / IBT 24658)</name>
    <dbReference type="NCBI Taxonomy" id="1448311"/>
    <lineage>
        <taxon>Eukaryota</taxon>
        <taxon>Fungi</taxon>
        <taxon>Dikarya</taxon>
        <taxon>Ascomycota</taxon>
        <taxon>Pezizomycotina</taxon>
        <taxon>Eurotiomycetes</taxon>
        <taxon>Eurotiomycetidae</taxon>
        <taxon>Eurotiales</taxon>
        <taxon>Aspergillaceae</taxon>
        <taxon>Aspergillus</taxon>
        <taxon>Aspergillus subgen. Circumdati</taxon>
    </lineage>
</organism>
<protein>
    <submittedName>
        <fullName evidence="1">Uncharacterized protein</fullName>
    </submittedName>
</protein>
<dbReference type="Proteomes" id="UP000248405">
    <property type="component" value="Unassembled WGS sequence"/>
</dbReference>
<evidence type="ECO:0000313" key="2">
    <source>
        <dbReference type="Proteomes" id="UP000248405"/>
    </source>
</evidence>
<accession>A0A319AT45</accession>
<sequence>MGRDWRRQPARQEGVEGAALIGDRRPELAGGGFGLDSFGIRAVFAPYRQFGRTPRVPQRFGLSFTYPFSTRPVSGNQTVTRYGIKHPRHRPPKNIGRRSGFPGASARAVLGGGGLGSHTLGGLLSTYYYYLGKLTNYRTHLKKTTN</sequence>
<dbReference type="GeneID" id="37208222"/>
<keyword evidence="2" id="KW-1185">Reference proteome</keyword>
<name>A0A319AT45_ASPVC</name>
<dbReference type="AlphaFoldDB" id="A0A319AT45"/>
<evidence type="ECO:0000313" key="1">
    <source>
        <dbReference type="EMBL" id="PYH63449.1"/>
    </source>
</evidence>
<proteinExistence type="predicted"/>